<dbReference type="Pfam" id="PF11223">
    <property type="entry name" value="DUF3020"/>
    <property type="match status" value="1"/>
</dbReference>
<dbReference type="GeneID" id="25029087"/>
<dbReference type="OrthoDB" id="5595797at2759"/>
<reference evidence="3 4" key="1">
    <citation type="journal article" date="2011" name="Science">
        <title>Comparative functional genomics of the fission yeasts.</title>
        <authorList>
            <person name="Rhind N."/>
            <person name="Chen Z."/>
            <person name="Yassour M."/>
            <person name="Thompson D.A."/>
            <person name="Haas B.J."/>
            <person name="Habib N."/>
            <person name="Wapinski I."/>
            <person name="Roy S."/>
            <person name="Lin M.F."/>
            <person name="Heiman D.I."/>
            <person name="Young S.K."/>
            <person name="Furuya K."/>
            <person name="Guo Y."/>
            <person name="Pidoux A."/>
            <person name="Chen H.M."/>
            <person name="Robbertse B."/>
            <person name="Goldberg J.M."/>
            <person name="Aoki K."/>
            <person name="Bayne E.H."/>
            <person name="Berlin A.M."/>
            <person name="Desjardins C.A."/>
            <person name="Dobbs E."/>
            <person name="Dukaj L."/>
            <person name="Fan L."/>
            <person name="FitzGerald M.G."/>
            <person name="French C."/>
            <person name="Gujja S."/>
            <person name="Hansen K."/>
            <person name="Keifenheim D."/>
            <person name="Levin J.Z."/>
            <person name="Mosher R.A."/>
            <person name="Mueller C.A."/>
            <person name="Pfiffner J."/>
            <person name="Priest M."/>
            <person name="Russ C."/>
            <person name="Smialowska A."/>
            <person name="Swoboda P."/>
            <person name="Sykes S.M."/>
            <person name="Vaughn M."/>
            <person name="Vengrova S."/>
            <person name="Yoder R."/>
            <person name="Zeng Q."/>
            <person name="Allshire R."/>
            <person name="Baulcombe D."/>
            <person name="Birren B.W."/>
            <person name="Brown W."/>
            <person name="Ekwall K."/>
            <person name="Kellis M."/>
            <person name="Leatherwood J."/>
            <person name="Levin H."/>
            <person name="Margalit H."/>
            <person name="Martienssen R."/>
            <person name="Nieduszynski C.A."/>
            <person name="Spatafora J.W."/>
            <person name="Friedman N."/>
            <person name="Dalgaard J.Z."/>
            <person name="Baumann P."/>
            <person name="Niki H."/>
            <person name="Regev A."/>
            <person name="Nusbaum C."/>
        </authorList>
    </citation>
    <scope>NUCLEOTIDE SEQUENCE [LARGE SCALE GENOMIC DNA]</scope>
    <source>
        <strain evidence="4">yFS286</strain>
    </source>
</reference>
<sequence>MTEDGLTKLNLEAFLGMSGNTQELLDSLGLSAIPDLSNLGTLNNNNNSPLSFDPNDPSAAAFYIAQQVAAIEHPPPPRKMTSSEKTRSENRERKKRWREQNEERNKDNDLRCRVNKKAKKLFGGEPSIEKTNWIEAEFNRRHSKRKEKERASAQNNTSNGVSRSNSQGLLPDLDLLATNSSANAVLQGSAINNALSALAKDPNLIHNLLTQMDFDPSKKNDLSLGSLNDVVPNSQISQPEHELSALQEHNEAHDAAMRQFELERQQSAILPGLNSIDGLQTLPNLDFTDPSVTGVQGQPQAPLHPLISQADNHSIFSALSDNSTPTSIADPSSDFNISQVMPLDLLAPSIHASTVSSPVSEAHLNFPPADLSHPSLSNHDSSLPMRPRSQARDKHRAFPYYSKRQAVTTPSSPYHTNATTSPQLSPVDFSSHTLSRPQSPPSFPSFGEVTLPPIPKTDASADITPPQSASSSSASEKSHALGFPPLPGQKIEFQRSSKTNKQREMN</sequence>
<evidence type="ECO:0000256" key="1">
    <source>
        <dbReference type="SAM" id="MobiDB-lite"/>
    </source>
</evidence>
<dbReference type="AlphaFoldDB" id="S9RE29"/>
<dbReference type="VEuPathDB" id="FungiDB:SOCG_00103"/>
<dbReference type="HOGENOM" id="CLU_538798_0_0_1"/>
<feature type="compositionally biased region" description="Polar residues" evidence="1">
    <location>
        <begin position="152"/>
        <end position="166"/>
    </location>
</feature>
<protein>
    <submittedName>
        <fullName evidence="3">Transcriptional regulatory protein Spp41</fullName>
    </submittedName>
</protein>
<evidence type="ECO:0000313" key="3">
    <source>
        <dbReference type="EMBL" id="EPX72339.1"/>
    </source>
</evidence>
<dbReference type="EMBL" id="KE503207">
    <property type="protein sequence ID" value="EPX72339.1"/>
    <property type="molecule type" value="Genomic_DNA"/>
</dbReference>
<organism evidence="3 4">
    <name type="scientific">Schizosaccharomyces octosporus (strain yFS286)</name>
    <name type="common">Fission yeast</name>
    <name type="synonym">Octosporomyces octosporus</name>
    <dbReference type="NCBI Taxonomy" id="483514"/>
    <lineage>
        <taxon>Eukaryota</taxon>
        <taxon>Fungi</taxon>
        <taxon>Dikarya</taxon>
        <taxon>Ascomycota</taxon>
        <taxon>Taphrinomycotina</taxon>
        <taxon>Schizosaccharomycetes</taxon>
        <taxon>Schizosaccharomycetales</taxon>
        <taxon>Schizosaccharomycetaceae</taxon>
        <taxon>Schizosaccharomyces</taxon>
    </lineage>
</organism>
<accession>S9RE29</accession>
<feature type="compositionally biased region" description="Basic and acidic residues" evidence="1">
    <location>
        <begin position="81"/>
        <end position="111"/>
    </location>
</feature>
<dbReference type="eggNOG" id="ENOG502S97X">
    <property type="taxonomic scope" value="Eukaryota"/>
</dbReference>
<evidence type="ECO:0000259" key="2">
    <source>
        <dbReference type="Pfam" id="PF11223"/>
    </source>
</evidence>
<feature type="compositionally biased region" description="Polar residues" evidence="1">
    <location>
        <begin position="405"/>
        <end position="434"/>
    </location>
</feature>
<name>S9RE29_SCHOY</name>
<dbReference type="RefSeq" id="XP_013017977.1">
    <property type="nucleotide sequence ID" value="XM_013162523.1"/>
</dbReference>
<dbReference type="Proteomes" id="UP000016088">
    <property type="component" value="Unassembled WGS sequence"/>
</dbReference>
<keyword evidence="4" id="KW-1185">Reference proteome</keyword>
<dbReference type="InterPro" id="IPR021386">
    <property type="entry name" value="SPP41_DUF3020"/>
</dbReference>
<feature type="region of interest" description="Disordered" evidence="1">
    <location>
        <begin position="139"/>
        <end position="166"/>
    </location>
</feature>
<dbReference type="OMA" id="HNEAHDA"/>
<proteinExistence type="predicted"/>
<feature type="region of interest" description="Disordered" evidence="1">
    <location>
        <begin position="71"/>
        <end position="111"/>
    </location>
</feature>
<evidence type="ECO:0000313" key="4">
    <source>
        <dbReference type="Proteomes" id="UP000016088"/>
    </source>
</evidence>
<gene>
    <name evidence="3" type="ORF">SOCG_00103</name>
</gene>
<feature type="region of interest" description="Disordered" evidence="1">
    <location>
        <begin position="365"/>
        <end position="506"/>
    </location>
</feature>
<feature type="domain" description="DUF3020" evidence="2">
    <location>
        <begin position="90"/>
        <end position="138"/>
    </location>
</feature>